<comment type="caution">
    <text evidence="2">The sequence shown here is derived from an EMBL/GenBank/DDBJ whole genome shotgun (WGS) entry which is preliminary data.</text>
</comment>
<dbReference type="AlphaFoldDB" id="A0A1Y1UGW7"/>
<gene>
    <name evidence="2" type="ORF">BD324DRAFT_625640</name>
</gene>
<dbReference type="RefSeq" id="XP_021871341.1">
    <property type="nucleotide sequence ID" value="XM_022015817.1"/>
</dbReference>
<evidence type="ECO:0000313" key="3">
    <source>
        <dbReference type="Proteomes" id="UP000193218"/>
    </source>
</evidence>
<evidence type="ECO:0000313" key="2">
    <source>
        <dbReference type="EMBL" id="ORX37303.1"/>
    </source>
</evidence>
<name>A0A1Y1UGW7_9TREE</name>
<reference evidence="2 3" key="1">
    <citation type="submission" date="2017-03" db="EMBL/GenBank/DDBJ databases">
        <title>Widespread Adenine N6-methylation of Active Genes in Fungi.</title>
        <authorList>
            <consortium name="DOE Joint Genome Institute"/>
            <person name="Mondo S.J."/>
            <person name="Dannebaum R.O."/>
            <person name="Kuo R.C."/>
            <person name="Louie K.B."/>
            <person name="Bewick A.J."/>
            <person name="Labutti K."/>
            <person name="Haridas S."/>
            <person name="Kuo A."/>
            <person name="Salamov A."/>
            <person name="Ahrendt S.R."/>
            <person name="Lau R."/>
            <person name="Bowen B.P."/>
            <person name="Lipzen A."/>
            <person name="Sullivan W."/>
            <person name="Andreopoulos W.B."/>
            <person name="Clum A."/>
            <person name="Lindquist E."/>
            <person name="Daum C."/>
            <person name="Northen T.R."/>
            <person name="Ramamoorthy G."/>
            <person name="Schmitz R.J."/>
            <person name="Gryganskyi A."/>
            <person name="Culley D."/>
            <person name="Magnuson J."/>
            <person name="James T.Y."/>
            <person name="O'Malley M.A."/>
            <person name="Stajich J.E."/>
            <person name="Spatafora J.W."/>
            <person name="Visel A."/>
            <person name="Grigoriev I.V."/>
        </authorList>
    </citation>
    <scope>NUCLEOTIDE SEQUENCE [LARGE SCALE GENOMIC DNA]</scope>
    <source>
        <strain evidence="2 3">NRRL Y-17943</strain>
    </source>
</reference>
<proteinExistence type="predicted"/>
<evidence type="ECO:0000256" key="1">
    <source>
        <dbReference type="SAM" id="MobiDB-lite"/>
    </source>
</evidence>
<dbReference type="Proteomes" id="UP000193218">
    <property type="component" value="Unassembled WGS sequence"/>
</dbReference>
<dbReference type="EMBL" id="NBSH01000006">
    <property type="protein sequence ID" value="ORX37303.1"/>
    <property type="molecule type" value="Genomic_DNA"/>
</dbReference>
<keyword evidence="3" id="KW-1185">Reference proteome</keyword>
<dbReference type="GeneID" id="33557626"/>
<accession>A0A1Y1UGW7</accession>
<feature type="region of interest" description="Disordered" evidence="1">
    <location>
        <begin position="81"/>
        <end position="100"/>
    </location>
</feature>
<protein>
    <submittedName>
        <fullName evidence="2">Uncharacterized protein</fullName>
    </submittedName>
</protein>
<organism evidence="2 3">
    <name type="scientific">Kockovaella imperatae</name>
    <dbReference type="NCBI Taxonomy" id="4999"/>
    <lineage>
        <taxon>Eukaryota</taxon>
        <taxon>Fungi</taxon>
        <taxon>Dikarya</taxon>
        <taxon>Basidiomycota</taxon>
        <taxon>Agaricomycotina</taxon>
        <taxon>Tremellomycetes</taxon>
        <taxon>Tremellales</taxon>
        <taxon>Cuniculitremaceae</taxon>
        <taxon>Kockovaella</taxon>
    </lineage>
</organism>
<feature type="compositionally biased region" description="Basic and acidic residues" evidence="1">
    <location>
        <begin position="81"/>
        <end position="91"/>
    </location>
</feature>
<sequence>MTTRSSLTKFLGSCLGSGRMIDRQPELTYPDDSENAFATYTDAEEKTNTMPKTPDYTVIILPNAPENMGFQAIGTFASETNGHDDLFDPRRTQRSSKTKTVAEDTLTIQFADEAGRIEPIQLKGFMEFYECPPGVILEDIVNSHTTQTQ</sequence>
<dbReference type="InParanoid" id="A0A1Y1UGW7"/>